<dbReference type="Proteomes" id="UP000249949">
    <property type="component" value="Chromosome"/>
</dbReference>
<keyword evidence="2" id="KW-1185">Reference proteome</keyword>
<proteinExistence type="predicted"/>
<dbReference type="GeneID" id="32900988"/>
<sequence length="87" mass="10171">MKIFFIALKEFDTLIDRMTLALDSANNLGQFTTSVKILFQMNEELPDDLQLSFEEIDDPDEAKSFVKNNESSLKFAIREYRERLMLS</sequence>
<dbReference type="KEGG" id="nct:NMSP_0496"/>
<organism evidence="1 2">
    <name type="scientific">Candidatus Nitrosomarinus catalinensis</name>
    <dbReference type="NCBI Taxonomy" id="1898749"/>
    <lineage>
        <taxon>Archaea</taxon>
        <taxon>Nitrososphaerota</taxon>
        <taxon>Nitrososphaeria</taxon>
        <taxon>Nitrosopumilales</taxon>
        <taxon>Nitrosopumilaceae</taxon>
        <taxon>Candidatus Nitrosomarinus</taxon>
    </lineage>
</organism>
<reference evidence="1 2" key="1">
    <citation type="journal article" date="2017" name="Environ. Microbiol.">
        <title>Genome and epigenome of a novel marine Thaumarchaeota strain suggest viral infection, phosphorothioation DNA modification and multiple restriction systems.</title>
        <authorList>
            <person name="Ahlgren N.A."/>
            <person name="Chen Y."/>
            <person name="Needham D.M."/>
            <person name="Parada A.E."/>
            <person name="Sachdeva R."/>
            <person name="Trinh V."/>
            <person name="Chen T."/>
            <person name="Fuhrman J.A."/>
        </authorList>
    </citation>
    <scope>NUCLEOTIDE SEQUENCE [LARGE SCALE GENOMIC DNA]</scope>
    <source>
        <strain evidence="1 2">SPOT01</strain>
    </source>
</reference>
<gene>
    <name evidence="1" type="ORF">NMSP_0496</name>
</gene>
<dbReference type="EMBL" id="CP021324">
    <property type="protein sequence ID" value="ARS64117.1"/>
    <property type="molecule type" value="Genomic_DNA"/>
</dbReference>
<evidence type="ECO:0000313" key="2">
    <source>
        <dbReference type="Proteomes" id="UP000249949"/>
    </source>
</evidence>
<dbReference type="AlphaFoldDB" id="A0A2Z2HJ35"/>
<protein>
    <submittedName>
        <fullName evidence="1">Uncharacterized protein</fullName>
    </submittedName>
</protein>
<dbReference type="RefSeq" id="WP_225971312.1">
    <property type="nucleotide sequence ID" value="NZ_CP021324.1"/>
</dbReference>
<name>A0A2Z2HJ35_9ARCH</name>
<accession>A0A2Z2HJ35</accession>
<evidence type="ECO:0000313" key="1">
    <source>
        <dbReference type="EMBL" id="ARS64117.1"/>
    </source>
</evidence>